<dbReference type="Pfam" id="PF00069">
    <property type="entry name" value="Pkinase"/>
    <property type="match status" value="1"/>
</dbReference>
<dbReference type="PANTHER" id="PTHR24348">
    <property type="entry name" value="SERINE/THREONINE-PROTEIN KINASE UNC-51-RELATED"/>
    <property type="match status" value="1"/>
</dbReference>
<dbReference type="InterPro" id="IPR008271">
    <property type="entry name" value="Ser/Thr_kinase_AS"/>
</dbReference>
<evidence type="ECO:0000256" key="3">
    <source>
        <dbReference type="ARBA" id="ARBA00022777"/>
    </source>
</evidence>
<evidence type="ECO:0000256" key="4">
    <source>
        <dbReference type="ARBA" id="ARBA00022840"/>
    </source>
</evidence>
<feature type="domain" description="Protein kinase" evidence="5">
    <location>
        <begin position="44"/>
        <end position="344"/>
    </location>
</feature>
<dbReference type="CDD" id="cd14014">
    <property type="entry name" value="STKc_PknB_like"/>
    <property type="match status" value="1"/>
</dbReference>
<dbReference type="InterPro" id="IPR011009">
    <property type="entry name" value="Kinase-like_dom_sf"/>
</dbReference>
<evidence type="ECO:0000259" key="5">
    <source>
        <dbReference type="PROSITE" id="PS50011"/>
    </source>
</evidence>
<sequence>MKSTYTFNIVPSDTTPADVGRGLTLLTAYQLLLEGQSLSWVSRYRDLHHLGSGGQGIVFLGHREGADGFTLPVALKVFSPESYRDPEAYDQDMARVAAVASRVALIQHDNLLDVHDFVAHEGVRVMVMEWVDGFDLRQLLTDATLEKSRTSLEPAHWRYVNDVIFTAGRTQPRFKPGVAIQILRDCLAGLAAIHREGIVHGDLKPANVMLKRTGTAKIIDIGSALDLANAAGRRMWSPAYAAPEVLDGGPVTPSADLASLGYVLVEMLAGRPPFEEAKTIAELRDAKHGLEQRLTELLPDDVSGNELLVYLCRRLIATDPARRFADAQSADLGRKGAAAFHRQLIKGNLASEYDNDLRVWLEQLK</sequence>
<dbReference type="RefSeq" id="WP_088253662.1">
    <property type="nucleotide sequence ID" value="NZ_NIDE01000003.1"/>
</dbReference>
<evidence type="ECO:0000313" key="6">
    <source>
        <dbReference type="EMBL" id="OWK44381.1"/>
    </source>
</evidence>
<keyword evidence="2" id="KW-0547">Nucleotide-binding</keyword>
<dbReference type="GO" id="GO:0005524">
    <property type="term" value="F:ATP binding"/>
    <property type="evidence" value="ECO:0007669"/>
    <property type="project" value="UniProtKB-KW"/>
</dbReference>
<dbReference type="EMBL" id="NIDE01000003">
    <property type="protein sequence ID" value="OWK44381.1"/>
    <property type="molecule type" value="Genomic_DNA"/>
</dbReference>
<keyword evidence="4" id="KW-0067">ATP-binding</keyword>
<evidence type="ECO:0000256" key="2">
    <source>
        <dbReference type="ARBA" id="ARBA00022741"/>
    </source>
</evidence>
<evidence type="ECO:0000313" key="7">
    <source>
        <dbReference type="Proteomes" id="UP000214646"/>
    </source>
</evidence>
<dbReference type="InterPro" id="IPR045269">
    <property type="entry name" value="Atg1-like"/>
</dbReference>
<dbReference type="Gene3D" id="3.30.200.20">
    <property type="entry name" value="Phosphorylase Kinase, domain 1"/>
    <property type="match status" value="1"/>
</dbReference>
<reference evidence="7" key="1">
    <citation type="submission" date="2017-06" db="EMBL/GenBank/DDBJ databases">
        <title>Genome analysis of Fimbriiglobus ruber SP5, the first member of the order Planctomycetales with confirmed chitinolytic capability.</title>
        <authorList>
            <person name="Ravin N.V."/>
            <person name="Rakitin A.L."/>
            <person name="Ivanova A.A."/>
            <person name="Beletsky A.V."/>
            <person name="Kulichevskaya I.S."/>
            <person name="Mardanov A.V."/>
            <person name="Dedysh S.N."/>
        </authorList>
    </citation>
    <scope>NUCLEOTIDE SEQUENCE [LARGE SCALE GENOMIC DNA]</scope>
    <source>
        <strain evidence="7">SP5</strain>
    </source>
</reference>
<proteinExistence type="predicted"/>
<dbReference type="GO" id="GO:0016020">
    <property type="term" value="C:membrane"/>
    <property type="evidence" value="ECO:0007669"/>
    <property type="project" value="TreeGrafter"/>
</dbReference>
<dbReference type="AlphaFoldDB" id="A0A225DST7"/>
<keyword evidence="3 6" id="KW-0418">Kinase</keyword>
<dbReference type="Proteomes" id="UP000214646">
    <property type="component" value="Unassembled WGS sequence"/>
</dbReference>
<dbReference type="GO" id="GO:0005829">
    <property type="term" value="C:cytosol"/>
    <property type="evidence" value="ECO:0007669"/>
    <property type="project" value="TreeGrafter"/>
</dbReference>
<protein>
    <submittedName>
        <fullName evidence="6">Serine/threonine protein kinase</fullName>
    </submittedName>
</protein>
<dbReference type="PANTHER" id="PTHR24348:SF22">
    <property type="entry name" value="NON-SPECIFIC SERINE_THREONINE PROTEIN KINASE"/>
    <property type="match status" value="1"/>
</dbReference>
<keyword evidence="1" id="KW-0808">Transferase</keyword>
<dbReference type="InterPro" id="IPR000719">
    <property type="entry name" value="Prot_kinase_dom"/>
</dbReference>
<dbReference type="PROSITE" id="PS00108">
    <property type="entry name" value="PROTEIN_KINASE_ST"/>
    <property type="match status" value="1"/>
</dbReference>
<dbReference type="GO" id="GO:0000407">
    <property type="term" value="C:phagophore assembly site"/>
    <property type="evidence" value="ECO:0007669"/>
    <property type="project" value="TreeGrafter"/>
</dbReference>
<dbReference type="SUPFAM" id="SSF56112">
    <property type="entry name" value="Protein kinase-like (PK-like)"/>
    <property type="match status" value="1"/>
</dbReference>
<comment type="caution">
    <text evidence="6">The sequence shown here is derived from an EMBL/GenBank/DDBJ whole genome shotgun (WGS) entry which is preliminary data.</text>
</comment>
<accession>A0A225DST7</accession>
<evidence type="ECO:0000256" key="1">
    <source>
        <dbReference type="ARBA" id="ARBA00022679"/>
    </source>
</evidence>
<gene>
    <name evidence="6" type="ORF">FRUB_02313</name>
</gene>
<keyword evidence="7" id="KW-1185">Reference proteome</keyword>
<dbReference type="Gene3D" id="1.10.510.10">
    <property type="entry name" value="Transferase(Phosphotransferase) domain 1"/>
    <property type="match status" value="1"/>
</dbReference>
<dbReference type="OrthoDB" id="6111975at2"/>
<dbReference type="GO" id="GO:0005776">
    <property type="term" value="C:autophagosome"/>
    <property type="evidence" value="ECO:0007669"/>
    <property type="project" value="TreeGrafter"/>
</dbReference>
<dbReference type="PROSITE" id="PS50011">
    <property type="entry name" value="PROTEIN_KINASE_DOM"/>
    <property type="match status" value="1"/>
</dbReference>
<dbReference type="SMART" id="SM00220">
    <property type="entry name" value="S_TKc"/>
    <property type="match status" value="1"/>
</dbReference>
<dbReference type="GO" id="GO:0004674">
    <property type="term" value="F:protein serine/threonine kinase activity"/>
    <property type="evidence" value="ECO:0007669"/>
    <property type="project" value="UniProtKB-KW"/>
</dbReference>
<organism evidence="6 7">
    <name type="scientific">Fimbriiglobus ruber</name>
    <dbReference type="NCBI Taxonomy" id="1908690"/>
    <lineage>
        <taxon>Bacteria</taxon>
        <taxon>Pseudomonadati</taxon>
        <taxon>Planctomycetota</taxon>
        <taxon>Planctomycetia</taxon>
        <taxon>Gemmatales</taxon>
        <taxon>Gemmataceae</taxon>
        <taxon>Fimbriiglobus</taxon>
    </lineage>
</organism>
<keyword evidence="6" id="KW-0723">Serine/threonine-protein kinase</keyword>
<name>A0A225DST7_9BACT</name>